<keyword evidence="2" id="KW-1185">Reference proteome</keyword>
<accession>A0ACB9YAB5</accession>
<evidence type="ECO:0000313" key="2">
    <source>
        <dbReference type="Proteomes" id="UP001056978"/>
    </source>
</evidence>
<gene>
    <name evidence="1" type="ORF">MKS88_002202</name>
</gene>
<protein>
    <submittedName>
        <fullName evidence="1">Uncharacterized protein</fullName>
    </submittedName>
</protein>
<dbReference type="EMBL" id="CM043776">
    <property type="protein sequence ID" value="KAI4838698.1"/>
    <property type="molecule type" value="Genomic_DNA"/>
</dbReference>
<sequence>MYTLQRKIKIIVLIKIVVFILLTRICHINNDVRPFSKSMNEHFEVDRKSETRNYRLLAKYKQDKYSNALGLKEEMTNNEMKKNKDISNNMEGYTGKRKHSNGSPSEFKGNCKSYMKKNKCMFETKNYSYFEKKIFKEMDFMDFLKNNRTITNKSYRKIIRKKCVLIFVLPLLMFFLLSVLPIVDLSWGLADGKNGLWGTIGFSDILKKSGQNNGWLNPVYVSLKDVVEGFWRSIGVTSGNISELHVLLRLFRILIYGLPFLILGITLISRVVYYHKKVKKYERIKFRQR</sequence>
<reference evidence="1" key="1">
    <citation type="submission" date="2022-06" db="EMBL/GenBank/DDBJ databases">
        <title>The First Complete Genome of the Simian Malaria Parasite Plasmodium brasilianum.</title>
        <authorList>
            <person name="Bajic M."/>
            <person name="Ravishankar S."/>
        </authorList>
    </citation>
    <scope>NUCLEOTIDE SEQUENCE</scope>
    <source>
        <strain evidence="1">Bolivian I</strain>
    </source>
</reference>
<dbReference type="Proteomes" id="UP001056978">
    <property type="component" value="Chromosome 8"/>
</dbReference>
<comment type="caution">
    <text evidence="1">The sequence shown here is derived from an EMBL/GenBank/DDBJ whole genome shotgun (WGS) entry which is preliminary data.</text>
</comment>
<proteinExistence type="predicted"/>
<organism evidence="1 2">
    <name type="scientific">Plasmodium brasilianum</name>
    <dbReference type="NCBI Taxonomy" id="5824"/>
    <lineage>
        <taxon>Eukaryota</taxon>
        <taxon>Sar</taxon>
        <taxon>Alveolata</taxon>
        <taxon>Apicomplexa</taxon>
        <taxon>Aconoidasida</taxon>
        <taxon>Haemosporida</taxon>
        <taxon>Plasmodiidae</taxon>
        <taxon>Plasmodium</taxon>
        <taxon>Plasmodium (Plasmodium)</taxon>
    </lineage>
</organism>
<evidence type="ECO:0000313" key="1">
    <source>
        <dbReference type="EMBL" id="KAI4838698.1"/>
    </source>
</evidence>
<name>A0ACB9YAB5_PLABR</name>